<protein>
    <submittedName>
        <fullName evidence="10">Si:ch211-108d22.2</fullName>
    </submittedName>
</protein>
<dbReference type="GO" id="GO:0005524">
    <property type="term" value="F:ATP binding"/>
    <property type="evidence" value="ECO:0007669"/>
    <property type="project" value="UniProtKB-KW"/>
</dbReference>
<evidence type="ECO:0000256" key="6">
    <source>
        <dbReference type="ARBA" id="ARBA00022843"/>
    </source>
</evidence>
<keyword evidence="2" id="KW-0963">Cytoplasm</keyword>
<comment type="subcellular location">
    <subcellularLocation>
        <location evidence="1">Cytoplasm</location>
    </subcellularLocation>
</comment>
<evidence type="ECO:0000256" key="5">
    <source>
        <dbReference type="ARBA" id="ARBA00022840"/>
    </source>
</evidence>
<dbReference type="InterPro" id="IPR032675">
    <property type="entry name" value="LRR_dom_sf"/>
</dbReference>
<dbReference type="GO" id="GO:0042981">
    <property type="term" value="P:regulation of apoptotic process"/>
    <property type="evidence" value="ECO:0007669"/>
    <property type="project" value="InterPro"/>
</dbReference>
<evidence type="ECO:0000256" key="7">
    <source>
        <dbReference type="ARBA" id="ARBA00022859"/>
    </source>
</evidence>
<keyword evidence="4" id="KW-0547">Nucleotide-binding</keyword>
<evidence type="ECO:0000256" key="4">
    <source>
        <dbReference type="ARBA" id="ARBA00022741"/>
    </source>
</evidence>
<dbReference type="Ensembl" id="ENSSDUT00000028809.1">
    <property type="protein sequence ID" value="ENSSDUP00000028318.1"/>
    <property type="gene ID" value="ENSSDUG00000020450.1"/>
</dbReference>
<evidence type="ECO:0000313" key="10">
    <source>
        <dbReference type="Ensembl" id="ENSSDUP00000028356.1"/>
    </source>
</evidence>
<feature type="domain" description="CARD" evidence="8">
    <location>
        <begin position="4"/>
        <end position="79"/>
    </location>
</feature>
<dbReference type="CDD" id="cd01671">
    <property type="entry name" value="CARD"/>
    <property type="match status" value="1"/>
</dbReference>
<evidence type="ECO:0000256" key="2">
    <source>
        <dbReference type="ARBA" id="ARBA00022490"/>
    </source>
</evidence>
<evidence type="ECO:0000259" key="9">
    <source>
        <dbReference type="PROSITE" id="PS50837"/>
    </source>
</evidence>
<dbReference type="Gene3D" id="1.10.533.10">
    <property type="entry name" value="Death Domain, Fas"/>
    <property type="match status" value="1"/>
</dbReference>
<evidence type="ECO:0000259" key="8">
    <source>
        <dbReference type="PROSITE" id="PS50209"/>
    </source>
</evidence>
<dbReference type="GO" id="GO:0045087">
    <property type="term" value="P:innate immune response"/>
    <property type="evidence" value="ECO:0007669"/>
    <property type="project" value="UniProtKB-KW"/>
</dbReference>
<dbReference type="PANTHER" id="PTHR31594">
    <property type="entry name" value="AIG1-TYPE G DOMAIN-CONTAINING PROTEIN"/>
    <property type="match status" value="1"/>
</dbReference>
<dbReference type="Pfam" id="PF00619">
    <property type="entry name" value="CARD"/>
    <property type="match status" value="1"/>
</dbReference>
<dbReference type="PROSITE" id="PS50837">
    <property type="entry name" value="NACHT"/>
    <property type="match status" value="1"/>
</dbReference>
<dbReference type="Gene3D" id="3.40.50.300">
    <property type="entry name" value="P-loop containing nucleotide triphosphate hydrolases"/>
    <property type="match status" value="1"/>
</dbReference>
<keyword evidence="7" id="KW-0391">Immunity</keyword>
<dbReference type="PANTHER" id="PTHR31594:SF16">
    <property type="entry name" value="SI:CH211-281L24.3"/>
    <property type="match status" value="1"/>
</dbReference>
<dbReference type="Ensembl" id="ENSSDUT00000028847.1">
    <property type="protein sequence ID" value="ENSSDUP00000028356.1"/>
    <property type="gene ID" value="ENSSDUG00000020450.1"/>
</dbReference>
<dbReference type="Proteomes" id="UP000261420">
    <property type="component" value="Unplaced"/>
</dbReference>
<dbReference type="InterPro" id="IPR001315">
    <property type="entry name" value="CARD"/>
</dbReference>
<dbReference type="Pfam" id="PF13516">
    <property type="entry name" value="LRR_6"/>
    <property type="match status" value="3"/>
</dbReference>
<dbReference type="SUPFAM" id="SSF52540">
    <property type="entry name" value="P-loop containing nucleoside triphosphate hydrolases"/>
    <property type="match status" value="1"/>
</dbReference>
<reference evidence="10" key="1">
    <citation type="submission" date="2025-05" db="UniProtKB">
        <authorList>
            <consortium name="Ensembl"/>
        </authorList>
    </citation>
    <scope>IDENTIFICATION</scope>
</reference>
<evidence type="ECO:0000313" key="11">
    <source>
        <dbReference type="Proteomes" id="UP000261420"/>
    </source>
</evidence>
<name>A0A3B4VC14_SERDU</name>
<dbReference type="InterPro" id="IPR027417">
    <property type="entry name" value="P-loop_NTPase"/>
</dbReference>
<keyword evidence="11" id="KW-1185">Reference proteome</keyword>
<dbReference type="GO" id="GO:0005737">
    <property type="term" value="C:cytoplasm"/>
    <property type="evidence" value="ECO:0007669"/>
    <property type="project" value="UniProtKB-SubCell"/>
</dbReference>
<dbReference type="InterPro" id="IPR011029">
    <property type="entry name" value="DEATH-like_dom_sf"/>
</dbReference>
<dbReference type="Pfam" id="PF05729">
    <property type="entry name" value="NACHT"/>
    <property type="match status" value="1"/>
</dbReference>
<dbReference type="InterPro" id="IPR001611">
    <property type="entry name" value="Leu-rich_rpt"/>
</dbReference>
<dbReference type="PROSITE" id="PS50209">
    <property type="entry name" value="CARD"/>
    <property type="match status" value="1"/>
</dbReference>
<dbReference type="SUPFAM" id="SSF47986">
    <property type="entry name" value="DEATH domain"/>
    <property type="match status" value="1"/>
</dbReference>
<keyword evidence="6" id="KW-0832">Ubl conjugation</keyword>
<dbReference type="SMART" id="SM00114">
    <property type="entry name" value="CARD"/>
    <property type="match status" value="1"/>
</dbReference>
<dbReference type="GeneTree" id="ENSGT00940000168817"/>
<dbReference type="SUPFAM" id="SSF52047">
    <property type="entry name" value="RNI-like"/>
    <property type="match status" value="1"/>
</dbReference>
<organism evidence="10 11">
    <name type="scientific">Seriola dumerili</name>
    <name type="common">Greater amberjack</name>
    <name type="synonym">Caranx dumerili</name>
    <dbReference type="NCBI Taxonomy" id="41447"/>
    <lineage>
        <taxon>Eukaryota</taxon>
        <taxon>Metazoa</taxon>
        <taxon>Chordata</taxon>
        <taxon>Craniata</taxon>
        <taxon>Vertebrata</taxon>
        <taxon>Euteleostomi</taxon>
        <taxon>Actinopterygii</taxon>
        <taxon>Neopterygii</taxon>
        <taxon>Teleostei</taxon>
        <taxon>Neoteleostei</taxon>
        <taxon>Acanthomorphata</taxon>
        <taxon>Carangaria</taxon>
        <taxon>Carangiformes</taxon>
        <taxon>Carangidae</taxon>
        <taxon>Seriola</taxon>
    </lineage>
</organism>
<accession>A0A3B4VC14</accession>
<keyword evidence="3" id="KW-0399">Innate immunity</keyword>
<evidence type="ECO:0000256" key="1">
    <source>
        <dbReference type="ARBA" id="ARBA00004496"/>
    </source>
</evidence>
<dbReference type="InterPro" id="IPR052090">
    <property type="entry name" value="Cytolytic_pore-forming_toxin"/>
</dbReference>
<proteinExistence type="predicted"/>
<evidence type="ECO:0000256" key="3">
    <source>
        <dbReference type="ARBA" id="ARBA00022588"/>
    </source>
</evidence>
<dbReference type="PROSITE" id="PS51450">
    <property type="entry name" value="LRR"/>
    <property type="match status" value="1"/>
</dbReference>
<keyword evidence="5" id="KW-0067">ATP-binding</keyword>
<feature type="domain" description="NACHT" evidence="9">
    <location>
        <begin position="224"/>
        <end position="340"/>
    </location>
</feature>
<dbReference type="Gene3D" id="3.80.10.10">
    <property type="entry name" value="Ribonuclease Inhibitor"/>
    <property type="match status" value="1"/>
</dbReference>
<dbReference type="Gene3D" id="1.20.58.1200">
    <property type="entry name" value="RNA silencing suppressor P21, N-terminal domain"/>
    <property type="match status" value="3"/>
</dbReference>
<sequence>MACTTQSALDYVKQARVQLVGELKSLSVIVENLYQRKVLTDEEVSKIQAETDDYDKTRHILTLVIKKGEAACYEFLRIIDMTRGRTLGRPPLPPEKKSGASSETKTFDLHHWISCYPFKEDTQMDMNYLQGPRPCYRYQAKLKIKAERISNEFWKENKDLFEGSNKPDLSYTSLVLNTQGNVSPSKIKKLKSKKSKMSRPKKLRTYIPEDKPEISPSDLLKTDKSTVLVGKPGIGKTALTQEMLKLWAERDSKELDYMFYFGMRETSQFTINMSLEDLLFNVFSEPVTGKEEVLDDIKNNSENVTVIFDGITDLSSSVVRRLVEKDLLPDAKIIITCRPDDEELFSGDFLRVEVKGFSEQSIKTYLSATLGEEQKKVLSNLELLSLCHVPMYALMVAACFSSGDSPQPCTITEVYINIVRFCLKMNSNKTKKRDLNSFITNKGKEILSLAQVAFDATEGKTVNLTDLACKDSCVLSFLKPLVIKVALTERDTTYAFLHYTMQEFFAALWLLKNPEKVKDVFQQCLTEEKKHMRHLIPFMCRLLNEKKPSLMKCLIPAEELKNTPIWFCKEVITTFFQCLCERDESDTEDSGSDVDILFLCQCLYESQCPEACIYLLDKLDYCLDLSEQSLDPYSCCAVAYVVAQSKEKKIQLNLEDVMVSERGMRRLFGCLTNVQWCDPLPRQMWKIFLLSEGQMDHVSLLSLDGNQLHLPVEGKRQLFERAVKVMQKITMKVNVCLYWDRVTSVSPSLCESLLEALPYISSLSFRTTYRGLGLQDQDQCHGKLRREEKGLLLDLCLKAALHKGDIFQSVVNVLFSLFSVNTDLNNIHLDFYQHVKSKGCSSVNQQLRSLFQSAPPVWIIDLSKRKTSILLEVLKLKSEKKQVELTDWSDEESEVRSFLECVPYISQLSFVPRSSDHSEETRFFVNLLCAAAEREQQTGEKILEMLSSVCRYNTFPLKQKWCHFFLDLFSYDTEKDLSVLPALQSVFQSVPVWIIDLSERKTSILLEVLKLQPEKKQVELTDWSDEESEVRSFLQCVPYISQLSFSRWFEASDGAEICGNLLCAAAEREQQTGEKILEMLSSVCRYNTFPLSDRDMGNYHTSYQCDFLLELFSHVKDYESKTGLSVLPALQSFFQSAAPVWIIDLSERKTSILLEVLKLQSEKKQVELRGWSDEESEVRSFLQCVPYISQLSCRPQFFQSVCTSISVKSRKEVKQLASLLKLLGFTLHLTGELGRKTCRTVGKVLGLCASNVDLILTPTKVSVRGAALLFRSSTQLHSLRLSNHTALLLFGCVRRGRMVCPLVLEDLSLAPETVQPPERELLKVVRRLASLLRYWEVHRLDLTEFCVPARCVVTLLLHNGPLRIKLSAETFQQLPALLHEIQDQDLTLSSLTKVGGDLTSCCLDWEVLHYLLQQVPAQTITVNLRKHHFIQENITRLIPFLDRILFKRSSPGFVLTAIRETYRAHASHIVPSLLRSFDHVINLTCRELDSVDCAAVCFTLTHSDRVNLKLLWTSIPAGEIQSILFTLDKVSQLSVDRNLLLRLIHCCAACDVQQEAASGLFRVTQHRLDLSCSSCVDLREEGQTETLCLTAGDCRAISTILRHSSQDTQLDLRDCEVEDRGLELLFPVLDRVCFRASKAVLLQLLSLVSVNTERDTVRRAVSLCRALGGGLDLSHTTLDERACGALAVTLDLSEGLTELDLSHCQITDQLLLTLITHLHKVQALDLSHNNITDVSTDKLLQLLSINPSMDTVRLFGNNIVDRTAFKKDKRFEIW</sequence>
<dbReference type="InterPro" id="IPR007111">
    <property type="entry name" value="NACHT_NTPase"/>
</dbReference>